<feature type="signal peptide" evidence="2">
    <location>
        <begin position="1"/>
        <end position="36"/>
    </location>
</feature>
<accession>A0A060QHG7</accession>
<dbReference type="GO" id="GO:0004252">
    <property type="term" value="F:serine-type endopeptidase activity"/>
    <property type="evidence" value="ECO:0007669"/>
    <property type="project" value="InterPro"/>
</dbReference>
<evidence type="ECO:0000313" key="4">
    <source>
        <dbReference type="EMBL" id="CDG38197.1"/>
    </source>
</evidence>
<dbReference type="InterPro" id="IPR043504">
    <property type="entry name" value="Peptidase_S1_PA_chymotrypsin"/>
</dbReference>
<dbReference type="PROSITE" id="PS51257">
    <property type="entry name" value="PROKAR_LIPOPROTEIN"/>
    <property type="match status" value="1"/>
</dbReference>
<dbReference type="PROSITE" id="PS50240">
    <property type="entry name" value="TRYPSIN_DOM"/>
    <property type="match status" value="1"/>
</dbReference>
<dbReference type="InterPro" id="IPR001254">
    <property type="entry name" value="Trypsin_dom"/>
</dbReference>
<proteinExistence type="predicted"/>
<dbReference type="SUPFAM" id="SSF50494">
    <property type="entry name" value="Trypsin-like serine proteases"/>
    <property type="match status" value="1"/>
</dbReference>
<dbReference type="Pfam" id="PF00089">
    <property type="entry name" value="Trypsin"/>
    <property type="match status" value="1"/>
</dbReference>
<evidence type="ECO:0000256" key="1">
    <source>
        <dbReference type="ARBA" id="ARBA00022729"/>
    </source>
</evidence>
<dbReference type="RefSeq" id="WP_244442044.1">
    <property type="nucleotide sequence ID" value="NZ_CBLX010000003.1"/>
</dbReference>
<protein>
    <submittedName>
        <fullName evidence="4">Protease</fullName>
    </submittedName>
</protein>
<dbReference type="InterPro" id="IPR050966">
    <property type="entry name" value="Glutamyl_endopeptidase"/>
</dbReference>
<evidence type="ECO:0000313" key="5">
    <source>
        <dbReference type="Proteomes" id="UP000027583"/>
    </source>
</evidence>
<organism evidence="4 5">
    <name type="scientific">Asaia bogorensis</name>
    <dbReference type="NCBI Taxonomy" id="91915"/>
    <lineage>
        <taxon>Bacteria</taxon>
        <taxon>Pseudomonadati</taxon>
        <taxon>Pseudomonadota</taxon>
        <taxon>Alphaproteobacteria</taxon>
        <taxon>Acetobacterales</taxon>
        <taxon>Acetobacteraceae</taxon>
        <taxon>Asaia</taxon>
    </lineage>
</organism>
<evidence type="ECO:0000259" key="3">
    <source>
        <dbReference type="PROSITE" id="PS50240"/>
    </source>
</evidence>
<keyword evidence="4" id="KW-0378">Hydrolase</keyword>
<gene>
    <name evidence="4" type="ORF">ASAP_0152</name>
</gene>
<keyword evidence="4" id="KW-0645">Protease</keyword>
<dbReference type="InterPro" id="IPR018114">
    <property type="entry name" value="TRYPSIN_HIS"/>
</dbReference>
<dbReference type="EMBL" id="CBLX010000003">
    <property type="protein sequence ID" value="CDG38197.1"/>
    <property type="molecule type" value="Genomic_DNA"/>
</dbReference>
<keyword evidence="1 2" id="KW-0732">Signal</keyword>
<evidence type="ECO:0000256" key="2">
    <source>
        <dbReference type="SAM" id="SignalP"/>
    </source>
</evidence>
<dbReference type="PROSITE" id="PS00134">
    <property type="entry name" value="TRYPSIN_HIS"/>
    <property type="match status" value="1"/>
</dbReference>
<reference evidence="4 5" key="2">
    <citation type="journal article" date="2014" name="PLoS ONE">
        <title>Evolution of mitochondria reconstructed from the energy metabolism of living bacteria.</title>
        <authorList>
            <person name="Degli Esposti M."/>
            <person name="Chouaia B."/>
            <person name="Comandatore F."/>
            <person name="Crotti E."/>
            <person name="Sassera D."/>
            <person name="Lievens P.M."/>
            <person name="Daffonchio D."/>
            <person name="Bandi C."/>
        </authorList>
    </citation>
    <scope>NUCLEOTIDE SEQUENCE [LARGE SCALE GENOMIC DNA]</scope>
    <source>
        <strain evidence="4 5">SF2.1</strain>
    </source>
</reference>
<dbReference type="PANTHER" id="PTHR15462:SF8">
    <property type="entry name" value="SERINE PROTEASE"/>
    <property type="match status" value="1"/>
</dbReference>
<dbReference type="InterPro" id="IPR009003">
    <property type="entry name" value="Peptidase_S1_PA"/>
</dbReference>
<reference evidence="4 5" key="1">
    <citation type="journal article" date="2014" name="Genome Biol. Evol.">
        <title>Acetic acid bacteria genomes reveal functional traits for adaptation to life in insect guts.</title>
        <authorList>
            <person name="Chouaia B."/>
            <person name="Gaiarsa S."/>
            <person name="Crotti E."/>
            <person name="Comandatore F."/>
            <person name="Degli Esposti M."/>
            <person name="Ricci I."/>
            <person name="Alma A."/>
            <person name="Favia G."/>
            <person name="Bandi C."/>
            <person name="Daffonchio D."/>
        </authorList>
    </citation>
    <scope>NUCLEOTIDE SEQUENCE [LARGE SCALE GENOMIC DNA]</scope>
    <source>
        <strain evidence="4 5">SF2.1</strain>
    </source>
</reference>
<feature type="chain" id="PRO_5001586161" evidence="2">
    <location>
        <begin position="37"/>
        <end position="256"/>
    </location>
</feature>
<name>A0A060QHG7_9PROT</name>
<dbReference type="PANTHER" id="PTHR15462">
    <property type="entry name" value="SERINE PROTEASE"/>
    <property type="match status" value="1"/>
</dbReference>
<dbReference type="Gene3D" id="2.40.10.10">
    <property type="entry name" value="Trypsin-like serine proteases"/>
    <property type="match status" value="2"/>
</dbReference>
<comment type="caution">
    <text evidence="4">The sequence shown here is derived from an EMBL/GenBank/DDBJ whole genome shotgun (WGS) entry which is preliminary data.</text>
</comment>
<sequence>MKAATGWVARHMVCSKLFSCVALAALACISPGAALAAGPQKSALVGVGSGTRHVVDVNRTPWRILGRVQTELGVKCTGFLVAPSVIMTAAHCLWRDEAANFVQPSSVHFMLGYDTGAWRATARGVKFIIPPAYDPFHPLRTSQADHATVILDQPLMKSQDLLPIMAATAGQTAMLAGYQQDRMELAMGDMDCHVIRVRGQLIDHDCAATHGASGAPLLVREGTGWAIAGIDVTAHEGQGGTAAGFANELIVNKTVR</sequence>
<dbReference type="AlphaFoldDB" id="A0A060QHG7"/>
<dbReference type="GO" id="GO:0006508">
    <property type="term" value="P:proteolysis"/>
    <property type="evidence" value="ECO:0007669"/>
    <property type="project" value="UniProtKB-KW"/>
</dbReference>
<feature type="domain" description="Peptidase S1" evidence="3">
    <location>
        <begin position="47"/>
        <end position="256"/>
    </location>
</feature>
<dbReference type="eggNOG" id="COG3591">
    <property type="taxonomic scope" value="Bacteria"/>
</dbReference>
<dbReference type="Proteomes" id="UP000027583">
    <property type="component" value="Unassembled WGS sequence"/>
</dbReference>